<feature type="domain" description="Aminoglycoside phosphotransferase" evidence="1">
    <location>
        <begin position="152"/>
        <end position="299"/>
    </location>
</feature>
<dbReference type="EMBL" id="JBGUBD010000004">
    <property type="protein sequence ID" value="MFA9478280.1"/>
    <property type="molecule type" value="Genomic_DNA"/>
</dbReference>
<gene>
    <name evidence="2" type="ORF">ACERK3_08225</name>
</gene>
<evidence type="ECO:0000259" key="1">
    <source>
        <dbReference type="Pfam" id="PF01636"/>
    </source>
</evidence>
<keyword evidence="3" id="KW-1185">Reference proteome</keyword>
<accession>A0ABV4U3V1</accession>
<dbReference type="InterPro" id="IPR002575">
    <property type="entry name" value="Aminoglycoside_PTrfase"/>
</dbReference>
<reference evidence="2 3" key="1">
    <citation type="submission" date="2024-08" db="EMBL/GenBank/DDBJ databases">
        <title>Whole-genome sequencing of halo(alkali)philic microorganisms from hypersaline lakes.</title>
        <authorList>
            <person name="Sorokin D.Y."/>
            <person name="Merkel A.Y."/>
            <person name="Messina E."/>
            <person name="Yakimov M."/>
        </authorList>
    </citation>
    <scope>NUCLEOTIDE SEQUENCE [LARGE SCALE GENOMIC DNA]</scope>
    <source>
        <strain evidence="2 3">AB-hyl4</strain>
    </source>
</reference>
<organism evidence="2 3">
    <name type="scientific">Natronomicrosphaera hydrolytica</name>
    <dbReference type="NCBI Taxonomy" id="3242702"/>
    <lineage>
        <taxon>Bacteria</taxon>
        <taxon>Pseudomonadati</taxon>
        <taxon>Planctomycetota</taxon>
        <taxon>Phycisphaerae</taxon>
        <taxon>Phycisphaerales</taxon>
        <taxon>Phycisphaeraceae</taxon>
        <taxon>Natronomicrosphaera</taxon>
    </lineage>
</organism>
<evidence type="ECO:0000313" key="3">
    <source>
        <dbReference type="Proteomes" id="UP001575105"/>
    </source>
</evidence>
<comment type="caution">
    <text evidence="2">The sequence shown here is derived from an EMBL/GenBank/DDBJ whole genome shotgun (WGS) entry which is preliminary data.</text>
</comment>
<dbReference type="RefSeq" id="WP_425345203.1">
    <property type="nucleotide sequence ID" value="NZ_JBGUBD010000004.1"/>
</dbReference>
<proteinExistence type="predicted"/>
<dbReference type="Gene3D" id="1.10.510.10">
    <property type="entry name" value="Transferase(Phosphotransferase) domain 1"/>
    <property type="match status" value="1"/>
</dbReference>
<dbReference type="SUPFAM" id="SSF56112">
    <property type="entry name" value="Protein kinase-like (PK-like)"/>
    <property type="match status" value="1"/>
</dbReference>
<dbReference type="Proteomes" id="UP001575105">
    <property type="component" value="Unassembled WGS sequence"/>
</dbReference>
<name>A0ABV4U3V1_9BACT</name>
<evidence type="ECO:0000313" key="2">
    <source>
        <dbReference type="EMBL" id="MFA9478280.1"/>
    </source>
</evidence>
<protein>
    <submittedName>
        <fullName evidence="2">Phosphotransferase</fullName>
    </submittedName>
</protein>
<dbReference type="InterPro" id="IPR011009">
    <property type="entry name" value="Kinase-like_dom_sf"/>
</dbReference>
<sequence length="403" mass="47005">MSRRVKQTRRGLERRWRLLHKRVVFALRERMKVPKCLWLVCWHRWHRQGPWARSSRFVKQCLRIVEQATPTPAGEPLPRVRPVEVDGQGYYLRMYRLFNHRDQRHCAAALEGMKLARNTPIRTATLCHAMLLFRRGSYYVAVLEEAMAAGKGKLRTPETGEMLGRDIAHWHEIPTRLNPWIKVGLARTYRRRLDVEPVHERLPVGSMEMVDRVRGLLGDPDFFGPIVTSHTDIHSWNVLLFPEGGLGWIDLESVNQRPARFDLAVATLRMLWFDVAAVDRFEQAYFAIRPGEWDGWRKYRLDWYLLISVLKGYRRLCGPGPAGRDEHAVEIWVQQGVPAMARGLAAMQMQERGQPTSEMVRELLDRAEAMLADDPRFANWREHKRRVEAGTPPHDDVFEMLRG</sequence>
<dbReference type="Pfam" id="PF01636">
    <property type="entry name" value="APH"/>
    <property type="match status" value="1"/>
</dbReference>